<keyword evidence="4 5" id="KW-0456">Lyase</keyword>
<dbReference type="GO" id="GO:0046416">
    <property type="term" value="P:D-amino acid metabolic process"/>
    <property type="evidence" value="ECO:0007669"/>
    <property type="project" value="UniProtKB-UniRule"/>
</dbReference>
<evidence type="ECO:0000256" key="6">
    <source>
        <dbReference type="PIRSR" id="PIRSR006278-1"/>
    </source>
</evidence>
<accession>A0A379UR67</accession>
<evidence type="ECO:0000313" key="10">
    <source>
        <dbReference type="Proteomes" id="UP000255534"/>
    </source>
</evidence>
<evidence type="ECO:0000256" key="1">
    <source>
        <dbReference type="ARBA" id="ARBA00001933"/>
    </source>
</evidence>
<dbReference type="Pfam" id="PF00291">
    <property type="entry name" value="PALP"/>
    <property type="match status" value="1"/>
</dbReference>
<evidence type="ECO:0000256" key="4">
    <source>
        <dbReference type="ARBA" id="ARBA00023239"/>
    </source>
</evidence>
<gene>
    <name evidence="5 9" type="primary">dcyD</name>
    <name evidence="9" type="ORF">NCTC5798_01942</name>
</gene>
<dbReference type="InterPro" id="IPR036052">
    <property type="entry name" value="TrpB-like_PALP_sf"/>
</dbReference>
<evidence type="ECO:0000256" key="7">
    <source>
        <dbReference type="PIRSR" id="PIRSR006278-2"/>
    </source>
</evidence>
<dbReference type="PANTHER" id="PTHR43780">
    <property type="entry name" value="1-AMINOCYCLOPROPANE-1-CARBOXYLATE DEAMINASE-RELATED"/>
    <property type="match status" value="1"/>
</dbReference>
<evidence type="ECO:0000256" key="5">
    <source>
        <dbReference type="HAMAP-Rule" id="MF_01045"/>
    </source>
</evidence>
<evidence type="ECO:0000259" key="8">
    <source>
        <dbReference type="Pfam" id="PF00291"/>
    </source>
</evidence>
<comment type="similarity">
    <text evidence="2 5">Belongs to the ACC deaminase/D-cysteine desulfhydrase family.</text>
</comment>
<comment type="function">
    <text evidence="5">Catalyzes the alpha,beta-elimination reaction of D-cysteine and of several D-cysteine derivatives. It could be a defense mechanism against D-cysteine.</text>
</comment>
<reference evidence="9 10" key="1">
    <citation type="submission" date="2018-06" db="EMBL/GenBank/DDBJ databases">
        <authorList>
            <consortium name="Pathogen Informatics"/>
            <person name="Doyle S."/>
        </authorList>
    </citation>
    <scope>NUCLEOTIDE SEQUENCE [LARGE SCALE GENOMIC DNA]</scope>
    <source>
        <strain evidence="9 10">NCTC5798</strain>
    </source>
</reference>
<dbReference type="HAMAP" id="MF_01045">
    <property type="entry name" value="D_Cys_desulfhydr"/>
    <property type="match status" value="1"/>
</dbReference>
<dbReference type="PIRSF" id="PIRSF006278">
    <property type="entry name" value="ACCD_DCysDesulf"/>
    <property type="match status" value="1"/>
</dbReference>
<organism evidence="9 10">
    <name type="scientific">Salmonella enterica I</name>
    <dbReference type="NCBI Taxonomy" id="59201"/>
    <lineage>
        <taxon>Bacteria</taxon>
        <taxon>Pseudomonadati</taxon>
        <taxon>Pseudomonadota</taxon>
        <taxon>Gammaproteobacteria</taxon>
        <taxon>Enterobacterales</taxon>
        <taxon>Enterobacteriaceae</taxon>
        <taxon>Salmonella</taxon>
    </lineage>
</organism>
<name>A0A379UR67_SALET</name>
<dbReference type="EC" id="4.4.1.15" evidence="5"/>
<dbReference type="CDD" id="cd06449">
    <property type="entry name" value="ACCD"/>
    <property type="match status" value="1"/>
</dbReference>
<dbReference type="InterPro" id="IPR001926">
    <property type="entry name" value="TrpB-like_PALP"/>
</dbReference>
<feature type="modified residue" description="N6-(pyridoxal phosphate)lysine" evidence="5 7">
    <location>
        <position position="102"/>
    </location>
</feature>
<evidence type="ECO:0000256" key="3">
    <source>
        <dbReference type="ARBA" id="ARBA00022898"/>
    </source>
</evidence>
<comment type="catalytic activity">
    <reaction evidence="5">
        <text>D-cysteine + H2O = hydrogen sulfide + pyruvate + NH4(+) + H(+)</text>
        <dbReference type="Rhea" id="RHEA:11268"/>
        <dbReference type="ChEBI" id="CHEBI:15361"/>
        <dbReference type="ChEBI" id="CHEBI:15377"/>
        <dbReference type="ChEBI" id="CHEBI:15378"/>
        <dbReference type="ChEBI" id="CHEBI:28938"/>
        <dbReference type="ChEBI" id="CHEBI:29919"/>
        <dbReference type="ChEBI" id="CHEBI:35236"/>
        <dbReference type="EC" id="4.4.1.15"/>
    </reaction>
</comment>
<dbReference type="InterPro" id="IPR005966">
    <property type="entry name" value="D-Cys_desShydrase"/>
</dbReference>
<proteinExistence type="inferred from homology"/>
<dbReference type="Gene3D" id="3.40.50.1100">
    <property type="match status" value="2"/>
</dbReference>
<dbReference type="InterPro" id="IPR023702">
    <property type="entry name" value="D_Cys_desulphydr_bac"/>
</dbReference>
<dbReference type="NCBIfam" id="NF003032">
    <property type="entry name" value="PRK03910.1-5"/>
    <property type="match status" value="1"/>
</dbReference>
<dbReference type="AlphaFoldDB" id="A0A379UR67"/>
<feature type="domain" description="Tryptophan synthase beta chain-like PALP" evidence="8">
    <location>
        <begin position="71"/>
        <end position="367"/>
    </location>
</feature>
<sequence length="379" mass="41231">MLYVARQAERRRAISTSYYVSKRRRVNRRLFYFRWINVHNKKNTPQRYRRLDATTSLNALSSPGAYWRADPLEYLPRLSDYLGREIYIKRDDVTPIAMGGNKLRKLEFLVADALREGADTLITAGAIQSNHVRQTAAVAAKLGLHCVALLENPIGTTAENYLTNGNRLLLDLFNTQIEMCDALTDPDAQLQTLATRIEAQGFRPYVIPVGGSSALGAMGYVESALEIAQQCEEVVGLSSVVVASGSAGTHAGLAVGLEHLMPDVELIGVTVSRSVAEQKPKVIALQQAIAGQLALTATADIHLWDDYFAPGYGVPNDAGMEAVKLLASLEGVLLDPVYTGKAMAGLIDGISQKRFNDDGPILFIHTGGAPALFAYHPHV</sequence>
<evidence type="ECO:0000256" key="2">
    <source>
        <dbReference type="ARBA" id="ARBA00008639"/>
    </source>
</evidence>
<protein>
    <recommendedName>
        <fullName evidence="5">D-cysteine desulfhydrase</fullName>
        <ecNumber evidence="5">4.4.1.15</ecNumber>
    </recommendedName>
</protein>
<dbReference type="EMBL" id="UGXK01000001">
    <property type="protein sequence ID" value="SUG70814.1"/>
    <property type="molecule type" value="Genomic_DNA"/>
</dbReference>
<feature type="active site" description="Nucleophile" evidence="6">
    <location>
        <position position="129"/>
    </location>
</feature>
<comment type="subunit">
    <text evidence="5">Homodimer.</text>
</comment>
<dbReference type="NCBIfam" id="NF003030">
    <property type="entry name" value="PRK03910.1-3"/>
    <property type="match status" value="1"/>
</dbReference>
<keyword evidence="3 5" id="KW-0663">Pyridoxal phosphate</keyword>
<comment type="cofactor">
    <cofactor evidence="1 5">
        <name>pyridoxal 5'-phosphate</name>
        <dbReference type="ChEBI" id="CHEBI:597326"/>
    </cofactor>
</comment>
<dbReference type="FunFam" id="3.40.50.1100:FF:000019">
    <property type="entry name" value="D-cysteine desulfhydrase"/>
    <property type="match status" value="1"/>
</dbReference>
<dbReference type="SUPFAM" id="SSF53686">
    <property type="entry name" value="Tryptophan synthase beta subunit-like PLP-dependent enzymes"/>
    <property type="match status" value="1"/>
</dbReference>
<dbReference type="NCBIfam" id="TIGR01275">
    <property type="entry name" value="ACC_deam_rel"/>
    <property type="match status" value="1"/>
</dbReference>
<dbReference type="Proteomes" id="UP000255534">
    <property type="component" value="Unassembled WGS sequence"/>
</dbReference>
<dbReference type="NCBIfam" id="NF003029">
    <property type="entry name" value="PRK03910.1-1"/>
    <property type="match status" value="1"/>
</dbReference>
<dbReference type="InterPro" id="IPR027278">
    <property type="entry name" value="ACCD_DCysDesulf"/>
</dbReference>
<dbReference type="PANTHER" id="PTHR43780:SF2">
    <property type="entry name" value="1-AMINOCYCLOPROPANE-1-CARBOXYLATE DEAMINASE-RELATED"/>
    <property type="match status" value="1"/>
</dbReference>
<evidence type="ECO:0000313" key="9">
    <source>
        <dbReference type="EMBL" id="SUG70814.1"/>
    </source>
</evidence>
<dbReference type="GO" id="GO:0019148">
    <property type="term" value="F:D-cysteine desulfhydrase activity"/>
    <property type="evidence" value="ECO:0007669"/>
    <property type="project" value="UniProtKB-UniRule"/>
</dbReference>